<dbReference type="GO" id="GO:0005975">
    <property type="term" value="P:carbohydrate metabolic process"/>
    <property type="evidence" value="ECO:0007669"/>
    <property type="project" value="UniProtKB-ARBA"/>
</dbReference>
<dbReference type="NCBIfam" id="NF005559">
    <property type="entry name" value="PRK07231.1"/>
    <property type="match status" value="1"/>
</dbReference>
<dbReference type="PROSITE" id="PS00061">
    <property type="entry name" value="ADH_SHORT"/>
    <property type="match status" value="1"/>
</dbReference>
<dbReference type="SUPFAM" id="SSF51735">
    <property type="entry name" value="NAD(P)-binding Rossmann-fold domains"/>
    <property type="match status" value="1"/>
</dbReference>
<dbReference type="EMBL" id="QMPZ01000028">
    <property type="protein sequence ID" value="RLE09814.1"/>
    <property type="molecule type" value="Genomic_DNA"/>
</dbReference>
<dbReference type="InterPro" id="IPR036291">
    <property type="entry name" value="NAD(P)-bd_dom_sf"/>
</dbReference>
<comment type="caution">
    <text evidence="3">The sequence shown here is derived from an EMBL/GenBank/DDBJ whole genome shotgun (WGS) entry which is preliminary data.</text>
</comment>
<reference evidence="3 4" key="1">
    <citation type="submission" date="2018-06" db="EMBL/GenBank/DDBJ databases">
        <title>Extensive metabolic versatility and redundancy in microbially diverse, dynamic hydrothermal sediments.</title>
        <authorList>
            <person name="Dombrowski N."/>
            <person name="Teske A."/>
            <person name="Baker B.J."/>
        </authorList>
    </citation>
    <scope>NUCLEOTIDE SEQUENCE [LARGE SCALE GENOMIC DNA]</scope>
    <source>
        <strain evidence="3">B47_G16</strain>
    </source>
</reference>
<organism evidence="3 4">
    <name type="scientific">Aerophobetes bacterium</name>
    <dbReference type="NCBI Taxonomy" id="2030807"/>
    <lineage>
        <taxon>Bacteria</taxon>
        <taxon>Candidatus Aerophobota</taxon>
    </lineage>
</organism>
<dbReference type="InterPro" id="IPR002347">
    <property type="entry name" value="SDR_fam"/>
</dbReference>
<dbReference type="NCBIfam" id="NF009466">
    <property type="entry name" value="PRK12826.1-2"/>
    <property type="match status" value="1"/>
</dbReference>
<accession>A0A497E782</accession>
<evidence type="ECO:0000313" key="4">
    <source>
        <dbReference type="Proteomes" id="UP000279422"/>
    </source>
</evidence>
<dbReference type="FunFam" id="3.40.50.720:FF:000240">
    <property type="entry name" value="SDR family oxidoreductase"/>
    <property type="match status" value="1"/>
</dbReference>
<name>A0A497E782_UNCAE</name>
<gene>
    <name evidence="3" type="ORF">DRJ00_03255</name>
</gene>
<evidence type="ECO:0000313" key="3">
    <source>
        <dbReference type="EMBL" id="RLE09814.1"/>
    </source>
</evidence>
<evidence type="ECO:0000256" key="1">
    <source>
        <dbReference type="ARBA" id="ARBA00006484"/>
    </source>
</evidence>
<dbReference type="InterPro" id="IPR020904">
    <property type="entry name" value="Sc_DH/Rdtase_CS"/>
</dbReference>
<sequence length="255" mass="27714">MNVKNLFDLTGEKAIVTGAAQGLGEQMAIALAEAGADVAVVDKNIEGARRVSESIKNLGVNSIFVKADVTKKDQVEEMVKTCMERFGRIDILVNNAGIVSNFPAEEMEKEEWDKVIEVNLTGVFLCAQAVGREMIKRRKGNIINISSMSGLIVNRPQPQVHYNASKAGVIMITKSLAAEWAKYNIRVNAIAPGYMRTPLVDKVFPQYGGEWCSLVPMGRLGDPSEIKGPVLFLASKASSYVTGSVLVMDGGYTVW</sequence>
<keyword evidence="2" id="KW-0560">Oxidoreductase</keyword>
<dbReference type="GO" id="GO:0016616">
    <property type="term" value="F:oxidoreductase activity, acting on the CH-OH group of donors, NAD or NADP as acceptor"/>
    <property type="evidence" value="ECO:0007669"/>
    <property type="project" value="UniProtKB-ARBA"/>
</dbReference>
<dbReference type="AlphaFoldDB" id="A0A497E782"/>
<protein>
    <submittedName>
        <fullName evidence="3">Short-chain dehydrogenase</fullName>
    </submittedName>
</protein>
<dbReference type="PANTHER" id="PTHR42760:SF115">
    <property type="entry name" value="3-OXOACYL-[ACYL-CARRIER-PROTEIN] REDUCTASE FABG"/>
    <property type="match status" value="1"/>
</dbReference>
<proteinExistence type="inferred from homology"/>
<dbReference type="Pfam" id="PF13561">
    <property type="entry name" value="adh_short_C2"/>
    <property type="match status" value="1"/>
</dbReference>
<evidence type="ECO:0000256" key="2">
    <source>
        <dbReference type="ARBA" id="ARBA00023002"/>
    </source>
</evidence>
<dbReference type="NCBIfam" id="NF006070">
    <property type="entry name" value="PRK08213.1"/>
    <property type="match status" value="1"/>
</dbReference>
<dbReference type="PRINTS" id="PR00081">
    <property type="entry name" value="GDHRDH"/>
</dbReference>
<dbReference type="Proteomes" id="UP000279422">
    <property type="component" value="Unassembled WGS sequence"/>
</dbReference>
<comment type="similarity">
    <text evidence="1">Belongs to the short-chain dehydrogenases/reductases (SDR) family.</text>
</comment>
<dbReference type="Gene3D" id="3.40.50.720">
    <property type="entry name" value="NAD(P)-binding Rossmann-like Domain"/>
    <property type="match status" value="1"/>
</dbReference>
<dbReference type="PRINTS" id="PR00080">
    <property type="entry name" value="SDRFAMILY"/>
</dbReference>
<dbReference type="PANTHER" id="PTHR42760">
    <property type="entry name" value="SHORT-CHAIN DEHYDROGENASES/REDUCTASES FAMILY MEMBER"/>
    <property type="match status" value="1"/>
</dbReference>